<dbReference type="FunFam" id="3.40.640.10:FF:000084">
    <property type="entry name" value="IscS-like cysteine desulfurase"/>
    <property type="match status" value="1"/>
</dbReference>
<dbReference type="HOGENOM" id="CLU_003433_0_2_10"/>
<accession>G0J5N1</accession>
<dbReference type="AlphaFoldDB" id="G0J5N1"/>
<dbReference type="EMBL" id="CP002955">
    <property type="protein sequence ID" value="AEL28480.1"/>
    <property type="molecule type" value="Genomic_DNA"/>
</dbReference>
<dbReference type="PROSITE" id="PS00595">
    <property type="entry name" value="AA_TRANSFER_CLASS_5"/>
    <property type="match status" value="1"/>
</dbReference>
<evidence type="ECO:0000256" key="12">
    <source>
        <dbReference type="SAM" id="Coils"/>
    </source>
</evidence>
<keyword evidence="12" id="KW-0175">Coiled coil</keyword>
<evidence type="ECO:0000259" key="13">
    <source>
        <dbReference type="Pfam" id="PF00266"/>
    </source>
</evidence>
<dbReference type="STRING" id="880070.Cycma_4795"/>
<dbReference type="InterPro" id="IPR015421">
    <property type="entry name" value="PyrdxlP-dep_Trfase_major"/>
</dbReference>
<proteinExistence type="inferred from homology"/>
<keyword evidence="5 14" id="KW-0808">Transferase</keyword>
<keyword evidence="15" id="KW-1185">Reference proteome</keyword>
<dbReference type="EC" id="2.8.1.7" evidence="4"/>
<evidence type="ECO:0000313" key="14">
    <source>
        <dbReference type="EMBL" id="AEL28480.1"/>
    </source>
</evidence>
<dbReference type="PANTHER" id="PTHR11601:SF34">
    <property type="entry name" value="CYSTEINE DESULFURASE"/>
    <property type="match status" value="1"/>
</dbReference>
<comment type="cofactor">
    <cofactor evidence="1 11">
        <name>pyridoxal 5'-phosphate</name>
        <dbReference type="ChEBI" id="CHEBI:597326"/>
    </cofactor>
</comment>
<feature type="domain" description="Aminotransferase class V" evidence="13">
    <location>
        <begin position="5"/>
        <end position="366"/>
    </location>
</feature>
<reference evidence="15" key="1">
    <citation type="submission" date="2011-07" db="EMBL/GenBank/DDBJ databases">
        <title>The complete genome of Cyclobacterium marinum DSM 745.</title>
        <authorList>
            <person name="Lucas S."/>
            <person name="Han J."/>
            <person name="Lapidus A."/>
            <person name="Bruce D."/>
            <person name="Goodwin L."/>
            <person name="Pitluck S."/>
            <person name="Peters L."/>
            <person name="Kyrpides N."/>
            <person name="Mavromatis K."/>
            <person name="Ivanova N."/>
            <person name="Ovchinnikova G."/>
            <person name="Chertkov O."/>
            <person name="Detter J.C."/>
            <person name="Tapia R."/>
            <person name="Han C."/>
            <person name="Land M."/>
            <person name="Hauser L."/>
            <person name="Markowitz V."/>
            <person name="Cheng J.-F."/>
            <person name="Hugenholtz P."/>
            <person name="Woyke T."/>
            <person name="Wu D."/>
            <person name="Tindall B."/>
            <person name="Schuetze A."/>
            <person name="Brambilla E."/>
            <person name="Klenk H.-P."/>
            <person name="Eisen J.A."/>
        </authorList>
    </citation>
    <scope>NUCLEOTIDE SEQUENCE [LARGE SCALE GENOMIC DNA]</scope>
    <source>
        <strain evidence="15">ATCC 25205 / DSM 745 / LMG 13164 / NCIMB 1802</strain>
    </source>
</reference>
<evidence type="ECO:0000256" key="7">
    <source>
        <dbReference type="ARBA" id="ARBA00022898"/>
    </source>
</evidence>
<dbReference type="PANTHER" id="PTHR11601">
    <property type="entry name" value="CYSTEINE DESULFURYLASE FAMILY MEMBER"/>
    <property type="match status" value="1"/>
</dbReference>
<dbReference type="GO" id="GO:0046872">
    <property type="term" value="F:metal ion binding"/>
    <property type="evidence" value="ECO:0007669"/>
    <property type="project" value="UniProtKB-KW"/>
</dbReference>
<dbReference type="InterPro" id="IPR015424">
    <property type="entry name" value="PyrdxlP-dep_Trfase"/>
</dbReference>
<evidence type="ECO:0000256" key="1">
    <source>
        <dbReference type="ARBA" id="ARBA00001933"/>
    </source>
</evidence>
<dbReference type="GO" id="GO:0051536">
    <property type="term" value="F:iron-sulfur cluster binding"/>
    <property type="evidence" value="ECO:0007669"/>
    <property type="project" value="UniProtKB-KW"/>
</dbReference>
<dbReference type="KEGG" id="cmr:Cycma_4795"/>
<evidence type="ECO:0000256" key="6">
    <source>
        <dbReference type="ARBA" id="ARBA00022723"/>
    </source>
</evidence>
<dbReference type="Proteomes" id="UP000001635">
    <property type="component" value="Chromosome"/>
</dbReference>
<evidence type="ECO:0000256" key="5">
    <source>
        <dbReference type="ARBA" id="ARBA00022679"/>
    </source>
</evidence>
<dbReference type="InterPro" id="IPR016454">
    <property type="entry name" value="Cysteine_dSase"/>
</dbReference>
<evidence type="ECO:0000256" key="3">
    <source>
        <dbReference type="ARBA" id="ARBA00006490"/>
    </source>
</evidence>
<dbReference type="Gene3D" id="3.40.640.10">
    <property type="entry name" value="Type I PLP-dependent aspartate aminotransferase-like (Major domain)"/>
    <property type="match status" value="1"/>
</dbReference>
<dbReference type="GO" id="GO:0008483">
    <property type="term" value="F:transaminase activity"/>
    <property type="evidence" value="ECO:0007669"/>
    <property type="project" value="UniProtKB-KW"/>
</dbReference>
<keyword evidence="9" id="KW-0411">Iron-sulfur</keyword>
<evidence type="ECO:0000256" key="8">
    <source>
        <dbReference type="ARBA" id="ARBA00023004"/>
    </source>
</evidence>
<sequence>MDLPIYFDYNASTPCFPEVVEAILPYFTSAFGNASSIHHPYGWLAEEAVETARERVATLIGAEASEIVFTSGATEAINLGIKGIAQMADSGKNHLITIATEHKAVLDTLEGLTDQGFELTCLPVNAEGEVSLDQLKSSFRENTLLVVAMLANNETGNLHPINAMAALAKNHGAIFLTDAVQAVGKIPVDVKELGVDLLALSGHKMYAPKGVGALYIRKGLPKIKLKAQITGGGQERGRRSGTLNVPGIVGLGEAAVRCLDDLQEEGQRLLNLRNQIEKALLQIKGSQLNGSSQRLPHVCNVSFNNISGKSLMIRVNKKIAISSGAACSSISDKPSHVLTAMGLDQATAMATLRVSLGRFTTAADIEFAIEYISGVVKDLRTLAS</sequence>
<dbReference type="OrthoDB" id="9804366at2"/>
<evidence type="ECO:0000256" key="4">
    <source>
        <dbReference type="ARBA" id="ARBA00012239"/>
    </source>
</evidence>
<evidence type="ECO:0000256" key="9">
    <source>
        <dbReference type="ARBA" id="ARBA00023014"/>
    </source>
</evidence>
<evidence type="ECO:0000313" key="15">
    <source>
        <dbReference type="Proteomes" id="UP000001635"/>
    </source>
</evidence>
<comment type="catalytic activity">
    <reaction evidence="10">
        <text>(sulfur carrier)-H + L-cysteine = (sulfur carrier)-SH + L-alanine</text>
        <dbReference type="Rhea" id="RHEA:43892"/>
        <dbReference type="Rhea" id="RHEA-COMP:14737"/>
        <dbReference type="Rhea" id="RHEA-COMP:14739"/>
        <dbReference type="ChEBI" id="CHEBI:29917"/>
        <dbReference type="ChEBI" id="CHEBI:35235"/>
        <dbReference type="ChEBI" id="CHEBI:57972"/>
        <dbReference type="ChEBI" id="CHEBI:64428"/>
        <dbReference type="EC" id="2.8.1.7"/>
    </reaction>
</comment>
<keyword evidence="6" id="KW-0479">Metal-binding</keyword>
<dbReference type="Pfam" id="PF00266">
    <property type="entry name" value="Aminotran_5"/>
    <property type="match status" value="1"/>
</dbReference>
<dbReference type="InterPro" id="IPR015422">
    <property type="entry name" value="PyrdxlP-dep_Trfase_small"/>
</dbReference>
<keyword evidence="8" id="KW-0408">Iron</keyword>
<dbReference type="SUPFAM" id="SSF53383">
    <property type="entry name" value="PLP-dependent transferases"/>
    <property type="match status" value="1"/>
</dbReference>
<protein>
    <recommendedName>
        <fullName evidence="4">cysteine desulfurase</fullName>
        <ecNumber evidence="4">2.8.1.7</ecNumber>
    </recommendedName>
</protein>
<gene>
    <name evidence="14" type="ordered locus">Cycma_4795</name>
</gene>
<dbReference type="PIRSF" id="PIRSF005572">
    <property type="entry name" value="NifS"/>
    <property type="match status" value="1"/>
</dbReference>
<dbReference type="InterPro" id="IPR000192">
    <property type="entry name" value="Aminotrans_V_dom"/>
</dbReference>
<name>G0J5N1_CYCMS</name>
<comment type="similarity">
    <text evidence="3">Belongs to the class-V pyridoxal-phosphate-dependent aminotransferase family. NifS/IscS subfamily.</text>
</comment>
<dbReference type="GO" id="GO:0031071">
    <property type="term" value="F:cysteine desulfurase activity"/>
    <property type="evidence" value="ECO:0007669"/>
    <property type="project" value="UniProtKB-EC"/>
</dbReference>
<dbReference type="RefSeq" id="WP_014022760.1">
    <property type="nucleotide sequence ID" value="NC_015914.1"/>
</dbReference>
<dbReference type="InterPro" id="IPR020578">
    <property type="entry name" value="Aminotrans_V_PyrdxlP_BS"/>
</dbReference>
<evidence type="ECO:0000256" key="2">
    <source>
        <dbReference type="ARBA" id="ARBA00003120"/>
    </source>
</evidence>
<dbReference type="eggNOG" id="COG1104">
    <property type="taxonomic scope" value="Bacteria"/>
</dbReference>
<organism evidence="14 15">
    <name type="scientific">Cyclobacterium marinum (strain ATCC 25205 / DSM 745 / LMG 13164 / NCIMB 1802)</name>
    <name type="common">Flectobacillus marinus</name>
    <dbReference type="NCBI Taxonomy" id="880070"/>
    <lineage>
        <taxon>Bacteria</taxon>
        <taxon>Pseudomonadati</taxon>
        <taxon>Bacteroidota</taxon>
        <taxon>Cytophagia</taxon>
        <taxon>Cytophagales</taxon>
        <taxon>Cyclobacteriaceae</taxon>
        <taxon>Cyclobacterium</taxon>
    </lineage>
</organism>
<dbReference type="Gene3D" id="3.90.1150.10">
    <property type="entry name" value="Aspartate Aminotransferase, domain 1"/>
    <property type="match status" value="1"/>
</dbReference>
<comment type="function">
    <text evidence="2">Catalyzes the removal of elemental sulfur atoms from cysteine to produce alanine. Seems to participate in the biosynthesis of the nitrogenase metalloclusters by providing the inorganic sulfur required for the Fe-S core formation.</text>
</comment>
<feature type="coiled-coil region" evidence="12">
    <location>
        <begin position="259"/>
        <end position="289"/>
    </location>
</feature>
<evidence type="ECO:0000256" key="10">
    <source>
        <dbReference type="ARBA" id="ARBA00050776"/>
    </source>
</evidence>
<keyword evidence="7" id="KW-0663">Pyridoxal phosphate</keyword>
<keyword evidence="14" id="KW-0032">Aminotransferase</keyword>
<evidence type="ECO:0000256" key="11">
    <source>
        <dbReference type="RuleBase" id="RU004504"/>
    </source>
</evidence>